<accession>A0A392QHM1</accession>
<feature type="non-terminal residue" evidence="1">
    <location>
        <position position="1"/>
    </location>
</feature>
<dbReference type="Proteomes" id="UP000265520">
    <property type="component" value="Unassembled WGS sequence"/>
</dbReference>
<evidence type="ECO:0000313" key="2">
    <source>
        <dbReference type="Proteomes" id="UP000265520"/>
    </source>
</evidence>
<protein>
    <submittedName>
        <fullName evidence="1">Uncharacterized protein</fullName>
    </submittedName>
</protein>
<dbReference type="AlphaFoldDB" id="A0A392QHM1"/>
<reference evidence="1 2" key="1">
    <citation type="journal article" date="2018" name="Front. Plant Sci.">
        <title>Red Clover (Trifolium pratense) and Zigzag Clover (T. medium) - A Picture of Genomic Similarities and Differences.</title>
        <authorList>
            <person name="Dluhosova J."/>
            <person name="Istvanek J."/>
            <person name="Nedelnik J."/>
            <person name="Repkova J."/>
        </authorList>
    </citation>
    <scope>NUCLEOTIDE SEQUENCE [LARGE SCALE GENOMIC DNA]</scope>
    <source>
        <strain evidence="2">cv. 10/8</strain>
        <tissue evidence="1">Leaf</tissue>
    </source>
</reference>
<evidence type="ECO:0000313" key="1">
    <source>
        <dbReference type="EMBL" id="MCI23901.1"/>
    </source>
</evidence>
<proteinExistence type="predicted"/>
<keyword evidence="2" id="KW-1185">Reference proteome</keyword>
<organism evidence="1 2">
    <name type="scientific">Trifolium medium</name>
    <dbReference type="NCBI Taxonomy" id="97028"/>
    <lineage>
        <taxon>Eukaryota</taxon>
        <taxon>Viridiplantae</taxon>
        <taxon>Streptophyta</taxon>
        <taxon>Embryophyta</taxon>
        <taxon>Tracheophyta</taxon>
        <taxon>Spermatophyta</taxon>
        <taxon>Magnoliopsida</taxon>
        <taxon>eudicotyledons</taxon>
        <taxon>Gunneridae</taxon>
        <taxon>Pentapetalae</taxon>
        <taxon>rosids</taxon>
        <taxon>fabids</taxon>
        <taxon>Fabales</taxon>
        <taxon>Fabaceae</taxon>
        <taxon>Papilionoideae</taxon>
        <taxon>50 kb inversion clade</taxon>
        <taxon>NPAAA clade</taxon>
        <taxon>Hologalegina</taxon>
        <taxon>IRL clade</taxon>
        <taxon>Trifolieae</taxon>
        <taxon>Trifolium</taxon>
    </lineage>
</organism>
<name>A0A392QHM1_9FABA</name>
<dbReference type="EMBL" id="LXQA010138488">
    <property type="protein sequence ID" value="MCI23901.1"/>
    <property type="molecule type" value="Genomic_DNA"/>
</dbReference>
<comment type="caution">
    <text evidence="1">The sequence shown here is derived from an EMBL/GenBank/DDBJ whole genome shotgun (WGS) entry which is preliminary data.</text>
</comment>
<sequence length="46" mass="5184">GGVEEFGVVMGEEEGSLRPKPKLVEQRERKMVVVEAFPVAWRAVAW</sequence>